<dbReference type="AlphaFoldDB" id="A0A0A8ZMX3"/>
<evidence type="ECO:0000313" key="1">
    <source>
        <dbReference type="EMBL" id="JAD40126.1"/>
    </source>
</evidence>
<reference evidence="1" key="2">
    <citation type="journal article" date="2015" name="Data Brief">
        <title>Shoot transcriptome of the giant reed, Arundo donax.</title>
        <authorList>
            <person name="Barrero R.A."/>
            <person name="Guerrero F.D."/>
            <person name="Moolhuijzen P."/>
            <person name="Goolsby J.A."/>
            <person name="Tidwell J."/>
            <person name="Bellgard S.E."/>
            <person name="Bellgard M.I."/>
        </authorList>
    </citation>
    <scope>NUCLEOTIDE SEQUENCE</scope>
    <source>
        <tissue evidence="1">Shoot tissue taken approximately 20 cm above the soil surface</tissue>
    </source>
</reference>
<reference evidence="1" key="1">
    <citation type="submission" date="2014-09" db="EMBL/GenBank/DDBJ databases">
        <authorList>
            <person name="Magalhaes I.L.F."/>
            <person name="Oliveira U."/>
            <person name="Santos F.R."/>
            <person name="Vidigal T.H.D.A."/>
            <person name="Brescovit A.D."/>
            <person name="Santos A.J."/>
        </authorList>
    </citation>
    <scope>NUCLEOTIDE SEQUENCE</scope>
    <source>
        <tissue evidence="1">Shoot tissue taken approximately 20 cm above the soil surface</tissue>
    </source>
</reference>
<organism evidence="1">
    <name type="scientific">Arundo donax</name>
    <name type="common">Giant reed</name>
    <name type="synonym">Donax arundinaceus</name>
    <dbReference type="NCBI Taxonomy" id="35708"/>
    <lineage>
        <taxon>Eukaryota</taxon>
        <taxon>Viridiplantae</taxon>
        <taxon>Streptophyta</taxon>
        <taxon>Embryophyta</taxon>
        <taxon>Tracheophyta</taxon>
        <taxon>Spermatophyta</taxon>
        <taxon>Magnoliopsida</taxon>
        <taxon>Liliopsida</taxon>
        <taxon>Poales</taxon>
        <taxon>Poaceae</taxon>
        <taxon>PACMAD clade</taxon>
        <taxon>Arundinoideae</taxon>
        <taxon>Arundineae</taxon>
        <taxon>Arundo</taxon>
    </lineage>
</organism>
<accession>A0A0A8ZMX3</accession>
<dbReference type="EMBL" id="GBRH01257769">
    <property type="protein sequence ID" value="JAD40126.1"/>
    <property type="molecule type" value="Transcribed_RNA"/>
</dbReference>
<proteinExistence type="predicted"/>
<name>A0A0A8ZMX3_ARUDO</name>
<protein>
    <submittedName>
        <fullName evidence="1">Uncharacterized protein</fullName>
    </submittedName>
</protein>
<sequence>MKSSSRCQELRKLLYHLYIEL</sequence>